<accession>A0A7X3CTS9</accession>
<evidence type="ECO:0000256" key="3">
    <source>
        <dbReference type="ARBA" id="ARBA00023125"/>
    </source>
</evidence>
<dbReference type="InterPro" id="IPR000847">
    <property type="entry name" value="LysR_HTH_N"/>
</dbReference>
<dbReference type="Pfam" id="PF03466">
    <property type="entry name" value="LysR_substrate"/>
    <property type="match status" value="1"/>
</dbReference>
<dbReference type="EMBL" id="WNZX01000009">
    <property type="protein sequence ID" value="MUG71412.1"/>
    <property type="molecule type" value="Genomic_DNA"/>
</dbReference>
<dbReference type="Gene3D" id="3.40.190.290">
    <property type="match status" value="1"/>
</dbReference>
<evidence type="ECO:0000259" key="5">
    <source>
        <dbReference type="PROSITE" id="PS50931"/>
    </source>
</evidence>
<dbReference type="PROSITE" id="PS50931">
    <property type="entry name" value="HTH_LYSR"/>
    <property type="match status" value="1"/>
</dbReference>
<evidence type="ECO:0000313" key="7">
    <source>
        <dbReference type="Proteomes" id="UP000450917"/>
    </source>
</evidence>
<dbReference type="FunFam" id="1.10.10.10:FF:000001">
    <property type="entry name" value="LysR family transcriptional regulator"/>
    <property type="match status" value="1"/>
</dbReference>
<keyword evidence="2" id="KW-0805">Transcription regulation</keyword>
<evidence type="ECO:0000256" key="2">
    <source>
        <dbReference type="ARBA" id="ARBA00023015"/>
    </source>
</evidence>
<comment type="caution">
    <text evidence="6">The sequence shown here is derived from an EMBL/GenBank/DDBJ whole genome shotgun (WGS) entry which is preliminary data.</text>
</comment>
<dbReference type="InterPro" id="IPR050950">
    <property type="entry name" value="HTH-type_LysR_regulators"/>
</dbReference>
<dbReference type="Gene3D" id="1.10.10.10">
    <property type="entry name" value="Winged helix-like DNA-binding domain superfamily/Winged helix DNA-binding domain"/>
    <property type="match status" value="1"/>
</dbReference>
<organism evidence="6 7">
    <name type="scientific">Paenibacillus validus</name>
    <dbReference type="NCBI Taxonomy" id="44253"/>
    <lineage>
        <taxon>Bacteria</taxon>
        <taxon>Bacillati</taxon>
        <taxon>Bacillota</taxon>
        <taxon>Bacilli</taxon>
        <taxon>Bacillales</taxon>
        <taxon>Paenibacillaceae</taxon>
        <taxon>Paenibacillus</taxon>
    </lineage>
</organism>
<dbReference type="PRINTS" id="PR00039">
    <property type="entry name" value="HTHLYSR"/>
</dbReference>
<keyword evidence="4" id="KW-0804">Transcription</keyword>
<dbReference type="GO" id="GO:0003700">
    <property type="term" value="F:DNA-binding transcription factor activity"/>
    <property type="evidence" value="ECO:0007669"/>
    <property type="project" value="InterPro"/>
</dbReference>
<dbReference type="CDD" id="cd08434">
    <property type="entry name" value="PBP2_GltC_like"/>
    <property type="match status" value="1"/>
</dbReference>
<protein>
    <submittedName>
        <fullName evidence="6">LysR family transcriptional regulator</fullName>
    </submittedName>
</protein>
<keyword evidence="3" id="KW-0238">DNA-binding</keyword>
<evidence type="ECO:0000256" key="4">
    <source>
        <dbReference type="ARBA" id="ARBA00023163"/>
    </source>
</evidence>
<dbReference type="RefSeq" id="WP_054799239.1">
    <property type="nucleotide sequence ID" value="NZ_JARTHJ010000176.1"/>
</dbReference>
<proteinExistence type="inferred from homology"/>
<dbReference type="Pfam" id="PF00126">
    <property type="entry name" value="HTH_1"/>
    <property type="match status" value="1"/>
</dbReference>
<dbReference type="InterPro" id="IPR036390">
    <property type="entry name" value="WH_DNA-bd_sf"/>
</dbReference>
<dbReference type="GO" id="GO:0003677">
    <property type="term" value="F:DNA binding"/>
    <property type="evidence" value="ECO:0007669"/>
    <property type="project" value="UniProtKB-KW"/>
</dbReference>
<dbReference type="InterPro" id="IPR005119">
    <property type="entry name" value="LysR_subst-bd"/>
</dbReference>
<keyword evidence="7" id="KW-1185">Reference proteome</keyword>
<dbReference type="GO" id="GO:0005829">
    <property type="term" value="C:cytosol"/>
    <property type="evidence" value="ECO:0007669"/>
    <property type="project" value="TreeGrafter"/>
</dbReference>
<evidence type="ECO:0000313" key="6">
    <source>
        <dbReference type="EMBL" id="MUG71412.1"/>
    </source>
</evidence>
<gene>
    <name evidence="6" type="ORF">GNP93_12100</name>
</gene>
<reference evidence="6 7" key="1">
    <citation type="submission" date="2019-11" db="EMBL/GenBank/DDBJ databases">
        <title>Draft genome sequences of five Paenibacillus species of dairy origin.</title>
        <authorList>
            <person name="Olajide A.M."/>
            <person name="Chen S."/>
            <person name="Lapointe G."/>
        </authorList>
    </citation>
    <scope>NUCLEOTIDE SEQUENCE [LARGE SCALE GENOMIC DNA]</scope>
    <source>
        <strain evidence="6 7">2CS3</strain>
    </source>
</reference>
<dbReference type="SUPFAM" id="SSF53850">
    <property type="entry name" value="Periplasmic binding protein-like II"/>
    <property type="match status" value="1"/>
</dbReference>
<dbReference type="PANTHER" id="PTHR30419">
    <property type="entry name" value="HTH-TYPE TRANSCRIPTIONAL REGULATOR YBHD"/>
    <property type="match status" value="1"/>
</dbReference>
<feature type="domain" description="HTH lysR-type" evidence="5">
    <location>
        <begin position="1"/>
        <end position="58"/>
    </location>
</feature>
<dbReference type="InterPro" id="IPR036388">
    <property type="entry name" value="WH-like_DNA-bd_sf"/>
</dbReference>
<dbReference type="PANTHER" id="PTHR30419:SF28">
    <property type="entry name" value="HTH-TYPE TRANSCRIPTIONAL REGULATOR BSDA"/>
    <property type="match status" value="1"/>
</dbReference>
<dbReference type="AlphaFoldDB" id="A0A7X3CTS9"/>
<dbReference type="Proteomes" id="UP000450917">
    <property type="component" value="Unassembled WGS sequence"/>
</dbReference>
<comment type="similarity">
    <text evidence="1">Belongs to the LysR transcriptional regulatory family.</text>
</comment>
<evidence type="ECO:0000256" key="1">
    <source>
        <dbReference type="ARBA" id="ARBA00009437"/>
    </source>
</evidence>
<name>A0A7X3CTS9_9BACL</name>
<sequence length="297" mass="33939">MEFRQLQYFVKVARKQHVTQAAEELHVAQSAVSRQIHQLEEELGVQLFVQKGRNLQLTSVGKLFLCRVEAIMTDLERAINEVHEFMDPEQGEIRIGFPHSLGIYLLPTVVARFRETHPRVKFRLRQGTYNSLIRDVVKGEIDLSFISPFPEKHNQVTGDLLLLEELYAIVPQEHPLARNEQIRLEQLKNDSFVMFSEEYSLRSIVLEACTKAGFTPKIGFEGEETDTIRGLVAAGMGVSMLPEMALTEISQLQPSKVRVIEPRVTRSVGLIQRSGDKLPLVAEGFRKFLLEFFIHRS</sequence>
<dbReference type="SUPFAM" id="SSF46785">
    <property type="entry name" value="Winged helix' DNA-binding domain"/>
    <property type="match status" value="1"/>
</dbReference>